<reference evidence="9 10" key="1">
    <citation type="submission" date="2019-09" db="EMBL/GenBank/DDBJ databases">
        <title>Mumia zhuanghuii sp. nov. isolated from the intestinal contents of plateau pika (Ochotona curzoniae) in the Qinghai-Tibet plateau of China.</title>
        <authorList>
            <person name="Tian Z."/>
        </authorList>
    </citation>
    <scope>NUCLEOTIDE SEQUENCE [LARGE SCALE GENOMIC DNA]</scope>
    <source>
        <strain evidence="10">350</strain>
    </source>
</reference>
<evidence type="ECO:0000256" key="4">
    <source>
        <dbReference type="ARBA" id="ARBA00023125"/>
    </source>
</evidence>
<keyword evidence="2" id="KW-0805">Transcription regulation</keyword>
<name>A0A5Q6RY70_9ACTN</name>
<feature type="domain" description="RNA polymerase sigma factor 70 region 4 type 2" evidence="8">
    <location>
        <begin position="106"/>
        <end position="158"/>
    </location>
</feature>
<organism evidence="9 10">
    <name type="scientific">Mumia zhuanghuii</name>
    <dbReference type="NCBI Taxonomy" id="2585211"/>
    <lineage>
        <taxon>Bacteria</taxon>
        <taxon>Bacillati</taxon>
        <taxon>Actinomycetota</taxon>
        <taxon>Actinomycetes</taxon>
        <taxon>Propionibacteriales</taxon>
        <taxon>Nocardioidaceae</taxon>
        <taxon>Mumia</taxon>
    </lineage>
</organism>
<evidence type="ECO:0000256" key="5">
    <source>
        <dbReference type="ARBA" id="ARBA00023163"/>
    </source>
</evidence>
<dbReference type="InterPro" id="IPR014284">
    <property type="entry name" value="RNA_pol_sigma-70_dom"/>
</dbReference>
<dbReference type="NCBIfam" id="TIGR02937">
    <property type="entry name" value="sigma70-ECF"/>
    <property type="match status" value="1"/>
</dbReference>
<evidence type="ECO:0000313" key="9">
    <source>
        <dbReference type="EMBL" id="KAA1422906.1"/>
    </source>
</evidence>
<evidence type="ECO:0000256" key="3">
    <source>
        <dbReference type="ARBA" id="ARBA00023082"/>
    </source>
</evidence>
<dbReference type="Gene3D" id="1.10.1740.10">
    <property type="match status" value="1"/>
</dbReference>
<dbReference type="GO" id="GO:0003677">
    <property type="term" value="F:DNA binding"/>
    <property type="evidence" value="ECO:0007669"/>
    <property type="project" value="UniProtKB-KW"/>
</dbReference>
<dbReference type="SUPFAM" id="SSF88659">
    <property type="entry name" value="Sigma3 and sigma4 domains of RNA polymerase sigma factors"/>
    <property type="match status" value="1"/>
</dbReference>
<dbReference type="Pfam" id="PF08281">
    <property type="entry name" value="Sigma70_r4_2"/>
    <property type="match status" value="1"/>
</dbReference>
<evidence type="ECO:0000256" key="2">
    <source>
        <dbReference type="ARBA" id="ARBA00023015"/>
    </source>
</evidence>
<accession>A0A5Q6RY70</accession>
<dbReference type="InterPro" id="IPR039425">
    <property type="entry name" value="RNA_pol_sigma-70-like"/>
</dbReference>
<evidence type="ECO:0000259" key="7">
    <source>
        <dbReference type="Pfam" id="PF04542"/>
    </source>
</evidence>
<evidence type="ECO:0000313" key="10">
    <source>
        <dbReference type="Proteomes" id="UP000307768"/>
    </source>
</evidence>
<evidence type="ECO:0000256" key="1">
    <source>
        <dbReference type="ARBA" id="ARBA00010641"/>
    </source>
</evidence>
<dbReference type="InterPro" id="IPR014325">
    <property type="entry name" value="RNA_pol_sigma-E_actinobac"/>
</dbReference>
<evidence type="ECO:0000256" key="6">
    <source>
        <dbReference type="SAM" id="MobiDB-lite"/>
    </source>
</evidence>
<dbReference type="Pfam" id="PF04542">
    <property type="entry name" value="Sigma70_r2"/>
    <property type="match status" value="1"/>
</dbReference>
<dbReference type="RefSeq" id="WP_149769856.1">
    <property type="nucleotide sequence ID" value="NZ_VDFQ02000003.1"/>
</dbReference>
<dbReference type="GO" id="GO:0016987">
    <property type="term" value="F:sigma factor activity"/>
    <property type="evidence" value="ECO:0007669"/>
    <property type="project" value="UniProtKB-KW"/>
</dbReference>
<dbReference type="SUPFAM" id="SSF88946">
    <property type="entry name" value="Sigma2 domain of RNA polymerase sigma factors"/>
    <property type="match status" value="1"/>
</dbReference>
<keyword evidence="3" id="KW-0731">Sigma factor</keyword>
<feature type="domain" description="RNA polymerase sigma-70 region 2" evidence="7">
    <location>
        <begin position="13"/>
        <end position="79"/>
    </location>
</feature>
<dbReference type="InterPro" id="IPR007627">
    <property type="entry name" value="RNA_pol_sigma70_r2"/>
</dbReference>
<dbReference type="AlphaFoldDB" id="A0A5Q6RY70"/>
<dbReference type="CDD" id="cd06171">
    <property type="entry name" value="Sigma70_r4"/>
    <property type="match status" value="1"/>
</dbReference>
<dbReference type="GO" id="GO:0006352">
    <property type="term" value="P:DNA-templated transcription initiation"/>
    <property type="evidence" value="ECO:0007669"/>
    <property type="project" value="InterPro"/>
</dbReference>
<dbReference type="NCBIfam" id="TIGR02983">
    <property type="entry name" value="SigE-fam_strep"/>
    <property type="match status" value="1"/>
</dbReference>
<dbReference type="OrthoDB" id="3678480at2"/>
<dbReference type="PANTHER" id="PTHR43133">
    <property type="entry name" value="RNA POLYMERASE ECF-TYPE SIGMA FACTO"/>
    <property type="match status" value="1"/>
</dbReference>
<comment type="caution">
    <text evidence="9">The sequence shown here is derived from an EMBL/GenBank/DDBJ whole genome shotgun (WGS) entry which is preliminary data.</text>
</comment>
<proteinExistence type="inferred from homology"/>
<gene>
    <name evidence="9" type="ORF">FE697_012235</name>
</gene>
<sequence>MTHEERSGFEAFVDAHWSPMFRLAHALTGNRDDAEDVVQATFAKAYAAWTRVRAADRPEAYVRRMVVNEVHNGWRRRWRHVERSVPVVPDGAGSGHGHDDVVATSDMVWRCLQRLPAKQRAVIVLRFYEDLSEREVAAILEIPPGTVKSRTNAAMRALRAELAVHSHGLDSDVIEPPQQPEIGLGRSPA</sequence>
<evidence type="ECO:0000259" key="8">
    <source>
        <dbReference type="Pfam" id="PF08281"/>
    </source>
</evidence>
<protein>
    <submittedName>
        <fullName evidence="9">SigE family RNA polymerase sigma factor</fullName>
    </submittedName>
</protein>
<keyword evidence="4" id="KW-0238">DNA-binding</keyword>
<dbReference type="InterPro" id="IPR013324">
    <property type="entry name" value="RNA_pol_sigma_r3/r4-like"/>
</dbReference>
<dbReference type="Proteomes" id="UP000307768">
    <property type="component" value="Unassembled WGS sequence"/>
</dbReference>
<dbReference type="InterPro" id="IPR036388">
    <property type="entry name" value="WH-like_DNA-bd_sf"/>
</dbReference>
<dbReference type="EMBL" id="VDFQ02000003">
    <property type="protein sequence ID" value="KAA1422906.1"/>
    <property type="molecule type" value="Genomic_DNA"/>
</dbReference>
<dbReference type="Gene3D" id="1.10.10.10">
    <property type="entry name" value="Winged helix-like DNA-binding domain superfamily/Winged helix DNA-binding domain"/>
    <property type="match status" value="1"/>
</dbReference>
<keyword evidence="5" id="KW-0804">Transcription</keyword>
<feature type="region of interest" description="Disordered" evidence="6">
    <location>
        <begin position="169"/>
        <end position="189"/>
    </location>
</feature>
<dbReference type="InterPro" id="IPR013325">
    <property type="entry name" value="RNA_pol_sigma_r2"/>
</dbReference>
<dbReference type="PANTHER" id="PTHR43133:SF50">
    <property type="entry name" value="ECF RNA POLYMERASE SIGMA FACTOR SIGM"/>
    <property type="match status" value="1"/>
</dbReference>
<comment type="similarity">
    <text evidence="1">Belongs to the sigma-70 factor family. ECF subfamily.</text>
</comment>
<dbReference type="InterPro" id="IPR013249">
    <property type="entry name" value="RNA_pol_sigma70_r4_t2"/>
</dbReference>